<comment type="caution">
    <text evidence="7">The sequence shown here is derived from an EMBL/GenBank/DDBJ whole genome shotgun (WGS) entry which is preliminary data.</text>
</comment>
<keyword evidence="2 6" id="KW-0812">Transmembrane</keyword>
<sequence length="404" mass="43422">MKNLLALTGVIIVAWFLVFLHDCVAGLAAFAGRFDPAFEPWAYWALLAPVLVSLGWALRAAFLRPRPLLVHADPTPAEMAGFRRAMVQRLTRNKTLREAGINVESDADLEAGLSFLRQRADAEIRTTARQVFISTALAQNGRLDSLVVLFLISRLTWRLSRLYNQRPHYRETINLYANIAATSLLAGSVDELGVDEYVRELMGPLVGGSAIGAVPGAQAVAGVITASVLSGTTNCLLALRCGIVARNYLDLSLEARGAMRRSATLEASRVFMTLSADTVLYVTRVLVKGSTSAMRAGSARVFRNMGDAAAGTVESMGNGARGLRRSVARLGQRLGQTAKSAVNTIKRAAAPGKHQTPESNDTDPKPSRQKNRTASRGSRTGGPLSSLISRFGRRNKPGNGNTPP</sequence>
<accession>A0A7K1KRR8</accession>
<dbReference type="InterPro" id="IPR021147">
    <property type="entry name" value="DUF697"/>
</dbReference>
<keyword evidence="4 6" id="KW-0472">Membrane</keyword>
<feature type="region of interest" description="Disordered" evidence="5">
    <location>
        <begin position="347"/>
        <end position="404"/>
    </location>
</feature>
<keyword evidence="8" id="KW-1185">Reference proteome</keyword>
<protein>
    <submittedName>
        <fullName evidence="7">DUF697 domain-containing protein</fullName>
    </submittedName>
</protein>
<evidence type="ECO:0000313" key="7">
    <source>
        <dbReference type="EMBL" id="MUM78758.1"/>
    </source>
</evidence>
<comment type="subcellular location">
    <subcellularLocation>
        <location evidence="1">Membrane</location>
        <topology evidence="1">Multi-pass membrane protein</topology>
    </subcellularLocation>
</comment>
<keyword evidence="3 6" id="KW-1133">Transmembrane helix</keyword>
<evidence type="ECO:0000256" key="6">
    <source>
        <dbReference type="SAM" id="Phobius"/>
    </source>
</evidence>
<proteinExistence type="predicted"/>
<dbReference type="GO" id="GO:0016020">
    <property type="term" value="C:membrane"/>
    <property type="evidence" value="ECO:0007669"/>
    <property type="project" value="UniProtKB-SubCell"/>
</dbReference>
<organism evidence="7 8">
    <name type="scientific">Pseudodesulfovibrio alkaliphilus</name>
    <dbReference type="NCBI Taxonomy" id="2661613"/>
    <lineage>
        <taxon>Bacteria</taxon>
        <taxon>Pseudomonadati</taxon>
        <taxon>Thermodesulfobacteriota</taxon>
        <taxon>Desulfovibrionia</taxon>
        <taxon>Desulfovibrionales</taxon>
        <taxon>Desulfovibrionaceae</taxon>
    </lineage>
</organism>
<name>A0A7K1KRR8_9BACT</name>
<evidence type="ECO:0000256" key="5">
    <source>
        <dbReference type="SAM" id="MobiDB-lite"/>
    </source>
</evidence>
<evidence type="ECO:0000256" key="3">
    <source>
        <dbReference type="ARBA" id="ARBA00022989"/>
    </source>
</evidence>
<feature type="transmembrane region" description="Helical" evidence="6">
    <location>
        <begin position="41"/>
        <end position="62"/>
    </location>
</feature>
<gene>
    <name evidence="7" type="ORF">GKC30_14055</name>
</gene>
<dbReference type="EMBL" id="WODC01000012">
    <property type="protein sequence ID" value="MUM78758.1"/>
    <property type="molecule type" value="Genomic_DNA"/>
</dbReference>
<evidence type="ECO:0000256" key="1">
    <source>
        <dbReference type="ARBA" id="ARBA00004141"/>
    </source>
</evidence>
<evidence type="ECO:0000256" key="2">
    <source>
        <dbReference type="ARBA" id="ARBA00022692"/>
    </source>
</evidence>
<evidence type="ECO:0000313" key="8">
    <source>
        <dbReference type="Proteomes" id="UP000461162"/>
    </source>
</evidence>
<reference evidence="7 8" key="1">
    <citation type="submission" date="2019-11" db="EMBL/GenBank/DDBJ databases">
        <title>Pseudodesulfovibrio alkaliphilus, sp. nov., an alkaliphilic sulfate-reducing bacteria from mud volcano of Taman peninsula, Russia.</title>
        <authorList>
            <person name="Frolova A."/>
            <person name="Merkel A.Y."/>
            <person name="Slobodkin A.I."/>
        </authorList>
    </citation>
    <scope>NUCLEOTIDE SEQUENCE [LARGE SCALE GENOMIC DNA]</scope>
    <source>
        <strain evidence="7 8">F-1</strain>
    </source>
</reference>
<dbReference type="AlphaFoldDB" id="A0A7K1KRR8"/>
<dbReference type="Proteomes" id="UP000461162">
    <property type="component" value="Unassembled WGS sequence"/>
</dbReference>
<dbReference type="Pfam" id="PF05128">
    <property type="entry name" value="DUF697"/>
    <property type="match status" value="1"/>
</dbReference>
<evidence type="ECO:0000256" key="4">
    <source>
        <dbReference type="ARBA" id="ARBA00023136"/>
    </source>
</evidence>